<dbReference type="AlphaFoldDB" id="A0AAN1XWX4"/>
<accession>A0AAN1XWX4</accession>
<evidence type="ECO:0000256" key="2">
    <source>
        <dbReference type="ARBA" id="ARBA00022475"/>
    </source>
</evidence>
<comment type="subunit">
    <text evidence="9">The system is composed of three essential subunits: KdpA, KdpB and KdpC.</text>
</comment>
<feature type="transmembrane region" description="Helical" evidence="9">
    <location>
        <begin position="6"/>
        <end position="29"/>
    </location>
</feature>
<dbReference type="PANTHER" id="PTHR30607">
    <property type="entry name" value="POTASSIUM-TRANSPORTING ATPASE A CHAIN"/>
    <property type="match status" value="1"/>
</dbReference>
<dbReference type="InterPro" id="IPR004623">
    <property type="entry name" value="KdpA"/>
</dbReference>
<dbReference type="EMBL" id="AP025523">
    <property type="protein sequence ID" value="BDE06872.1"/>
    <property type="molecule type" value="Genomic_DNA"/>
</dbReference>
<dbReference type="GO" id="GO:0008556">
    <property type="term" value="F:P-type potassium transmembrane transporter activity"/>
    <property type="evidence" value="ECO:0007669"/>
    <property type="project" value="InterPro"/>
</dbReference>
<feature type="transmembrane region" description="Helical" evidence="9">
    <location>
        <begin position="330"/>
        <end position="350"/>
    </location>
</feature>
<feature type="transmembrane region" description="Helical" evidence="9">
    <location>
        <begin position="285"/>
        <end position="305"/>
    </location>
</feature>
<protein>
    <recommendedName>
        <fullName evidence="9">Potassium-transporting ATPase potassium-binding subunit</fullName>
    </recommendedName>
    <alternativeName>
        <fullName evidence="9">ATP phosphohydrolase [potassium-transporting] A chain</fullName>
    </alternativeName>
    <alternativeName>
        <fullName evidence="9">Potassium-binding and translocating subunit A</fullName>
    </alternativeName>
    <alternativeName>
        <fullName evidence="9">Potassium-translocating ATPase A chain</fullName>
    </alternativeName>
</protein>
<evidence type="ECO:0000256" key="6">
    <source>
        <dbReference type="ARBA" id="ARBA00022989"/>
    </source>
</evidence>
<name>A0AAN1XWX4_UNVUL</name>
<organism evidence="10 11">
    <name type="scientific">Vulcanimicrobium alpinum</name>
    <dbReference type="NCBI Taxonomy" id="3016050"/>
    <lineage>
        <taxon>Bacteria</taxon>
        <taxon>Bacillati</taxon>
        <taxon>Vulcanimicrobiota</taxon>
        <taxon>Vulcanimicrobiia</taxon>
        <taxon>Vulcanimicrobiales</taxon>
        <taxon>Vulcanimicrobiaceae</taxon>
        <taxon>Vulcanimicrobium</taxon>
    </lineage>
</organism>
<evidence type="ECO:0000256" key="9">
    <source>
        <dbReference type="HAMAP-Rule" id="MF_00275"/>
    </source>
</evidence>
<keyword evidence="6 9" id="KW-1133">Transmembrane helix</keyword>
<dbReference type="PANTHER" id="PTHR30607:SF2">
    <property type="entry name" value="POTASSIUM-TRANSPORTING ATPASE POTASSIUM-BINDING SUBUNIT"/>
    <property type="match status" value="1"/>
</dbReference>
<dbReference type="GO" id="GO:0030955">
    <property type="term" value="F:potassium ion binding"/>
    <property type="evidence" value="ECO:0007669"/>
    <property type="project" value="UniProtKB-UniRule"/>
</dbReference>
<keyword evidence="11" id="KW-1185">Reference proteome</keyword>
<feature type="transmembrane region" description="Helical" evidence="9">
    <location>
        <begin position="522"/>
        <end position="546"/>
    </location>
</feature>
<proteinExistence type="inferred from homology"/>
<feature type="transmembrane region" description="Helical" evidence="9">
    <location>
        <begin position="382"/>
        <end position="401"/>
    </location>
</feature>
<keyword evidence="3 9" id="KW-0633">Potassium transport</keyword>
<dbReference type="RefSeq" id="WP_317994507.1">
    <property type="nucleotide sequence ID" value="NZ_AP025523.1"/>
</dbReference>
<keyword evidence="2 9" id="KW-1003">Cell membrane</keyword>
<feature type="transmembrane region" description="Helical" evidence="9">
    <location>
        <begin position="177"/>
        <end position="195"/>
    </location>
</feature>
<feature type="transmembrane region" description="Helical" evidence="9">
    <location>
        <begin position="421"/>
        <end position="441"/>
    </location>
</feature>
<evidence type="ECO:0000256" key="3">
    <source>
        <dbReference type="ARBA" id="ARBA00022538"/>
    </source>
</evidence>
<comment type="similarity">
    <text evidence="9">Belongs to the KdpA family.</text>
</comment>
<sequence>MTLIGWLQAALVFALVWLCVKPLGTYMAVTFEGGRTWMTPVLGPLERTIYRISRVDAGREMSWKAYAFSVVAFSLVSLVYLYLLLRTQAFLPLNPQGFGNLAPDLAWNTAVSFMTNTNWQFYSGESTLSYLSQMAGLAWHMFVSAGTGIAIAIAFVRGVARANVATIGNFWVDLTRAVLYILLPISVVGALIFAWQGMPQNFSAYTPVKTLEGATQSIPQGPMASMELIKELGTNGGGFVGANSAATWENPNGFTNLLELFCILLIGAALTFTYGRYVKNQRQGWALFAAMSIILALGWTAAYAAEAAGNPIVHALGVSGGNMEGKETRFGIAASALFAVITTATSCGAVNAMHDSFTALGGLIPLVNMQLGEVVFGGVGSGLYGMLAFVVLTVFVAGLMVGRTPEFLGKKIERREVQYAILAILVVPAFSLIPASIASILPAGTATLGNAGPHGFSEILYAYTSGVNNNGSAFGGLGPNAYWNVSMGISMLFGRLAEAIPALALAGALAGKKSIPPTAGTFTTTSPIFVVLLIGVILIVGALTFFPADALGPIVEHLLAAQGKDF</sequence>
<dbReference type="HAMAP" id="MF_00275">
    <property type="entry name" value="KdpA"/>
    <property type="match status" value="1"/>
</dbReference>
<keyword evidence="4 9" id="KW-0812">Transmembrane</keyword>
<feature type="transmembrane region" description="Helical" evidence="9">
    <location>
        <begin position="65"/>
        <end position="85"/>
    </location>
</feature>
<feature type="transmembrane region" description="Helical" evidence="9">
    <location>
        <begin position="137"/>
        <end position="156"/>
    </location>
</feature>
<dbReference type="NCBIfam" id="TIGR00680">
    <property type="entry name" value="kdpA"/>
    <property type="match status" value="1"/>
</dbReference>
<evidence type="ECO:0000256" key="8">
    <source>
        <dbReference type="ARBA" id="ARBA00023136"/>
    </source>
</evidence>
<gene>
    <name evidence="9 10" type="primary">kdpA</name>
    <name evidence="10" type="ORF">WPS_21480</name>
</gene>
<dbReference type="Pfam" id="PF03814">
    <property type="entry name" value="KdpA"/>
    <property type="match status" value="1"/>
</dbReference>
<evidence type="ECO:0000313" key="10">
    <source>
        <dbReference type="EMBL" id="BDE06872.1"/>
    </source>
</evidence>
<evidence type="ECO:0000256" key="1">
    <source>
        <dbReference type="ARBA" id="ARBA00022448"/>
    </source>
</evidence>
<dbReference type="PIRSF" id="PIRSF001294">
    <property type="entry name" value="K_ATPaseA"/>
    <property type="match status" value="1"/>
</dbReference>
<keyword evidence="5 9" id="KW-0630">Potassium</keyword>
<keyword evidence="8 9" id="KW-0472">Membrane</keyword>
<comment type="function">
    <text evidence="9">Part of the high-affinity ATP-driven potassium transport (or Kdp) system, which catalyzes the hydrolysis of ATP coupled with the electrogenic transport of potassium into the cytoplasm. This subunit binds the extracellular potassium ions and delivers the ions to the membrane domain of KdpB through an intramembrane tunnel.</text>
</comment>
<evidence type="ECO:0000256" key="5">
    <source>
        <dbReference type="ARBA" id="ARBA00022958"/>
    </source>
</evidence>
<feature type="transmembrane region" description="Helical" evidence="9">
    <location>
        <begin position="357"/>
        <end position="376"/>
    </location>
</feature>
<feature type="transmembrane region" description="Helical" evidence="9">
    <location>
        <begin position="487"/>
        <end position="510"/>
    </location>
</feature>
<comment type="subcellular location">
    <subcellularLocation>
        <location evidence="9">Cell membrane</location>
        <topology evidence="9">Multi-pass membrane protein</topology>
    </subcellularLocation>
</comment>
<dbReference type="GO" id="GO:0005886">
    <property type="term" value="C:plasma membrane"/>
    <property type="evidence" value="ECO:0007669"/>
    <property type="project" value="UniProtKB-SubCell"/>
</dbReference>
<evidence type="ECO:0000313" key="11">
    <source>
        <dbReference type="Proteomes" id="UP001317532"/>
    </source>
</evidence>
<keyword evidence="7 9" id="KW-0406">Ion transport</keyword>
<reference evidence="10 11" key="1">
    <citation type="journal article" date="2022" name="ISME Commun">
        <title>Vulcanimicrobium alpinus gen. nov. sp. nov., the first cultivated representative of the candidate phylum 'Eremiobacterota', is a metabolically versatile aerobic anoxygenic phototroph.</title>
        <authorList>
            <person name="Yabe S."/>
            <person name="Muto K."/>
            <person name="Abe K."/>
            <person name="Yokota A."/>
            <person name="Staudigel H."/>
            <person name="Tebo B.M."/>
        </authorList>
    </citation>
    <scope>NUCLEOTIDE SEQUENCE [LARGE SCALE GENOMIC DNA]</scope>
    <source>
        <strain evidence="10 11">WC8-2</strain>
    </source>
</reference>
<keyword evidence="1 9" id="KW-0813">Transport</keyword>
<dbReference type="Proteomes" id="UP001317532">
    <property type="component" value="Chromosome"/>
</dbReference>
<dbReference type="KEGG" id="vab:WPS_21480"/>
<feature type="transmembrane region" description="Helical" evidence="9">
    <location>
        <begin position="257"/>
        <end position="278"/>
    </location>
</feature>
<evidence type="ECO:0000256" key="7">
    <source>
        <dbReference type="ARBA" id="ARBA00023065"/>
    </source>
</evidence>
<evidence type="ECO:0000256" key="4">
    <source>
        <dbReference type="ARBA" id="ARBA00022692"/>
    </source>
</evidence>